<feature type="transmembrane region" description="Helical" evidence="9">
    <location>
        <begin position="193"/>
        <end position="214"/>
    </location>
</feature>
<evidence type="ECO:0000256" key="1">
    <source>
        <dbReference type="ARBA" id="ARBA00004651"/>
    </source>
</evidence>
<keyword evidence="16" id="KW-1185">Reference proteome</keyword>
<feature type="transmembrane region" description="Helical" evidence="9">
    <location>
        <begin position="375"/>
        <end position="399"/>
    </location>
</feature>
<keyword evidence="5 8" id="KW-0812">Transmembrane</keyword>
<dbReference type="EMBL" id="CP019290">
    <property type="protein sequence ID" value="AXX60658.1"/>
    <property type="molecule type" value="Genomic_DNA"/>
</dbReference>
<evidence type="ECO:0000256" key="3">
    <source>
        <dbReference type="ARBA" id="ARBA00022448"/>
    </source>
</evidence>
<sequence length="429" mass="44892">MLERLFKLSEHGTNVRTEIIAGITTFLTMAYIIFVNPAILADAGMDRGAVFVATCLAAAIGCFIMGLLANYPIAQAPGMGLNAFFTYAVVLGMGYTWQVALAAVFVSGVLFILLSIFKIREWIINSIPLSLRTGISAGIGLFLAFIALKNAGIVVDNPATFVSLGDITSLAPALAAFGFFLTIALVHRGVKGAVMIAILAVTALGLVFGDVQWAGVMSTPPSIAPTFMQLDFSAVFEVGMISVVFAFLFVDLFDTAGTLVGVATKANLIEKDGKLPRLNKALLADSTATSVGALLGTSNTTSYIESVSGVAAGGRTGLTAVVVGVLFLLALFFSPLAGMIPAYATAGALFYVAILMLSGLVSIDWRDLTEAAPVVVTCLLMPLTFSIAEGISLGFIAYAAIKLFSGKGRDVSLSVWIMSAIFIIKYLVA</sequence>
<evidence type="ECO:0000256" key="2">
    <source>
        <dbReference type="ARBA" id="ARBA00005697"/>
    </source>
</evidence>
<dbReference type="EMBL" id="DACRBY010000197">
    <property type="protein sequence ID" value="HAS8543199.1"/>
    <property type="molecule type" value="Genomic_DNA"/>
</dbReference>
<evidence type="ECO:0000256" key="5">
    <source>
        <dbReference type="ARBA" id="ARBA00022692"/>
    </source>
</evidence>
<evidence type="ECO:0000313" key="14">
    <source>
        <dbReference type="EMBL" id="PNM68588.1"/>
    </source>
</evidence>
<dbReference type="GeneID" id="93894671"/>
<keyword evidence="7 8" id="KW-0472">Membrane</keyword>
<protein>
    <submittedName>
        <fullName evidence="15">NCS2 family permease</fullName>
    </submittedName>
    <submittedName>
        <fullName evidence="10">Xanthine/uracil/thiamine/ascorbate permease family protein</fullName>
    </submittedName>
</protein>
<accession>A0A087J5E4</accession>
<dbReference type="GO" id="GO:0005886">
    <property type="term" value="C:plasma membrane"/>
    <property type="evidence" value="ECO:0007669"/>
    <property type="project" value="UniProtKB-SubCell"/>
</dbReference>
<reference evidence="11" key="5">
    <citation type="submission" date="2019-01" db="EMBL/GenBank/DDBJ databases">
        <authorList>
            <consortium name="NCBI Pathogen Detection Project"/>
        </authorList>
    </citation>
    <scope>NUCLEOTIDE SEQUENCE</scope>
    <source>
        <strain evidence="11">BCW_3452</strain>
    </source>
</reference>
<evidence type="ECO:0000256" key="6">
    <source>
        <dbReference type="ARBA" id="ARBA00022989"/>
    </source>
</evidence>
<dbReference type="AlphaFoldDB" id="A0A087J5E4"/>
<organism evidence="15 17">
    <name type="scientific">Vibrio vulnificus</name>
    <dbReference type="NCBI Taxonomy" id="672"/>
    <lineage>
        <taxon>Bacteria</taxon>
        <taxon>Pseudomonadati</taxon>
        <taxon>Pseudomonadota</taxon>
        <taxon>Gammaproteobacteria</taxon>
        <taxon>Vibrionales</taxon>
        <taxon>Vibrionaceae</taxon>
        <taxon>Vibrio</taxon>
    </lineage>
</organism>
<dbReference type="Proteomes" id="UP000263418">
    <property type="component" value="Chromosome 1"/>
</dbReference>
<dbReference type="EMBL" id="DACRBY010000008">
    <property type="protein sequence ID" value="HAS8539818.1"/>
    <property type="molecule type" value="Genomic_DNA"/>
</dbReference>
<dbReference type="RefSeq" id="WP_011078434.1">
    <property type="nucleotide sequence ID" value="NZ_AP026552.1"/>
</dbReference>
<evidence type="ECO:0000313" key="18">
    <source>
        <dbReference type="Proteomes" id="UP000263418"/>
    </source>
</evidence>
<dbReference type="Pfam" id="PF00860">
    <property type="entry name" value="Xan_ur_permease"/>
    <property type="match status" value="1"/>
</dbReference>
<keyword evidence="4 8" id="KW-1003">Cell membrane</keyword>
<evidence type="ECO:0000256" key="8">
    <source>
        <dbReference type="PIRNR" id="PIRNR005353"/>
    </source>
</evidence>
<feature type="transmembrane region" description="Helical" evidence="9">
    <location>
        <begin position="20"/>
        <end position="41"/>
    </location>
</feature>
<dbReference type="KEGG" id="vvl:VV93_v1c07930"/>
<dbReference type="Proteomes" id="UP000054370">
    <property type="component" value="Unassembled WGS sequence"/>
</dbReference>
<dbReference type="PANTHER" id="PTHR43337:SF1">
    <property type="entry name" value="XANTHINE_URACIL PERMEASE C887.17-RELATED"/>
    <property type="match status" value="1"/>
</dbReference>
<dbReference type="Proteomes" id="UP000664056">
    <property type="component" value="Unassembled WGS sequence"/>
</dbReference>
<reference evidence="10 18" key="1">
    <citation type="submission" date="2017-01" db="EMBL/GenBank/DDBJ databases">
        <title>Complete Genome Sequence of Vibrio vulnificus FORC_053.</title>
        <authorList>
            <consortium name="Food-borne Pathogen Omics Research Center"/>
            <person name="Chung H.Y."/>
            <person name="Na E.J."/>
            <person name="Song J.S."/>
            <person name="Kim H."/>
            <person name="Lee J.-H."/>
            <person name="Ryu S."/>
            <person name="Choi S.H."/>
        </authorList>
    </citation>
    <scope>NUCLEOTIDE SEQUENCE [LARGE SCALE GENOMIC DNA]</scope>
    <source>
        <strain evidence="10 18">FORC_053</strain>
    </source>
</reference>
<comment type="similarity">
    <text evidence="2 8">Belongs to the nucleobase:cation symporter-2 (NCS2) (TC 2.A.40) family. Azg-like subfamily.</text>
</comment>
<dbReference type="EMBL" id="LOSH02000004">
    <property type="protein sequence ID" value="PNM68588.1"/>
    <property type="molecule type" value="Genomic_DNA"/>
</dbReference>
<evidence type="ECO:0000313" key="11">
    <source>
        <dbReference type="EMBL" id="HAS8539818.1"/>
    </source>
</evidence>
<reference evidence="15 17" key="3">
    <citation type="journal article" date="2018" name="Front. Microbiol.">
        <title>Phylogeny of Vibrio vulnificus from the Analysis of the Core-Genome: Implications for Intra-Species Taxonomy.</title>
        <authorList>
            <person name="Roig F.J."/>
            <person name="Gonzalez-Candelas F."/>
            <person name="Sanjuan E."/>
            <person name="Fouz B."/>
            <person name="Feil E.J."/>
            <person name="Llorens C."/>
            <person name="Baker-Austin C."/>
            <person name="Oliver J.D."/>
            <person name="Danin-Poleg Y."/>
            <person name="Gibas C.J."/>
            <person name="Kashi Y."/>
            <person name="Gulig P.A."/>
            <person name="Morrison S.S."/>
            <person name="Amaro C."/>
        </authorList>
    </citation>
    <scope>NUCLEOTIDE SEQUENCE [LARGE SCALE GENOMIC DNA]</scope>
    <source>
        <strain evidence="15 17">CECT4608</strain>
    </source>
</reference>
<evidence type="ECO:0000313" key="13">
    <source>
        <dbReference type="EMBL" id="MBN8123014.1"/>
    </source>
</evidence>
<feature type="transmembrane region" description="Helical" evidence="9">
    <location>
        <begin position="411"/>
        <end position="428"/>
    </location>
</feature>
<dbReference type="GO" id="GO:0015207">
    <property type="term" value="F:adenine transmembrane transporter activity"/>
    <property type="evidence" value="ECO:0007669"/>
    <property type="project" value="TreeGrafter"/>
</dbReference>
<reference evidence="14 16" key="2">
    <citation type="submission" date="2017-12" db="EMBL/GenBank/DDBJ databases">
        <title>FDA dAtabase for Regulatory Grade micrObial Sequences (FDA-ARGOS): Supporting development and validation of Infectious Disease Dx tests.</title>
        <authorList>
            <person name="Hoffmann M."/>
            <person name="Allard M."/>
            <person name="Evans P."/>
            <person name="Brown E."/>
            <person name="Tallon L.J."/>
            <person name="Sadzewicz L."/>
            <person name="Sengamalay N."/>
            <person name="Ott S."/>
            <person name="Godinez A."/>
            <person name="Nagaraj S."/>
            <person name="Vavikolanu K."/>
            <person name="Aluvathingal J."/>
            <person name="Nadendla S."/>
            <person name="Hobson J."/>
            <person name="Sichtig H."/>
        </authorList>
    </citation>
    <scope>NUCLEOTIDE SEQUENCE [LARGE SCALE GENOMIC DNA]</scope>
    <source>
        <strain evidence="16">ATCC 29307</strain>
        <strain evidence="14">FDAARGOS_118</strain>
    </source>
</reference>
<keyword evidence="3 8" id="KW-0813">Transport</keyword>
<gene>
    <name evidence="14" type="ORF">AL548_021315</name>
    <name evidence="15" type="ORF">CRN52_11820</name>
    <name evidence="10" type="ORF">FORC53_2319</name>
    <name evidence="11" type="ORF">I7730_08455</name>
    <name evidence="12" type="ORF">I7730_26140</name>
    <name evidence="13" type="ORF">J0J18_14810</name>
</gene>
<evidence type="ECO:0000313" key="12">
    <source>
        <dbReference type="EMBL" id="HAS8543199.1"/>
    </source>
</evidence>
<dbReference type="Proteomes" id="UP000863257">
    <property type="component" value="Unassembled WGS sequence"/>
</dbReference>
<evidence type="ECO:0000256" key="7">
    <source>
        <dbReference type="ARBA" id="ARBA00023136"/>
    </source>
</evidence>
<feature type="transmembrane region" description="Helical" evidence="9">
    <location>
        <begin position="318"/>
        <end position="337"/>
    </location>
</feature>
<evidence type="ECO:0000256" key="4">
    <source>
        <dbReference type="ARBA" id="ARBA00022475"/>
    </source>
</evidence>
<evidence type="ECO:0000313" key="15">
    <source>
        <dbReference type="EMBL" id="POB47656.1"/>
    </source>
</evidence>
<evidence type="ECO:0000313" key="10">
    <source>
        <dbReference type="EMBL" id="AXX60658.1"/>
    </source>
</evidence>
<dbReference type="PANTHER" id="PTHR43337">
    <property type="entry name" value="XANTHINE/URACIL PERMEASE C887.17-RELATED"/>
    <property type="match status" value="1"/>
</dbReference>
<dbReference type="EMBL" id="JAFKOQ010000009">
    <property type="protein sequence ID" value="MBN8123014.1"/>
    <property type="molecule type" value="Genomic_DNA"/>
</dbReference>
<comment type="subcellular location">
    <subcellularLocation>
        <location evidence="1 8">Cell membrane</location>
        <topology evidence="1 8">Multi-pass membrane protein</topology>
    </subcellularLocation>
</comment>
<dbReference type="Proteomes" id="UP000237466">
    <property type="component" value="Unassembled WGS sequence"/>
</dbReference>
<feature type="transmembrane region" description="Helical" evidence="9">
    <location>
        <begin position="343"/>
        <end position="363"/>
    </location>
</feature>
<dbReference type="OrthoDB" id="9808458at2"/>
<feature type="transmembrane region" description="Helical" evidence="9">
    <location>
        <begin position="167"/>
        <end position="186"/>
    </location>
</feature>
<evidence type="ECO:0000256" key="9">
    <source>
        <dbReference type="SAM" id="Phobius"/>
    </source>
</evidence>
<feature type="transmembrane region" description="Helical" evidence="9">
    <location>
        <begin position="129"/>
        <end position="147"/>
    </location>
</feature>
<reference evidence="13" key="6">
    <citation type="submission" date="2021-03" db="EMBL/GenBank/DDBJ databases">
        <title>Study of the foodborne Vibrio vulnificus isolates from China.</title>
        <authorList>
            <person name="Zheng Z."/>
            <person name="Ye L."/>
        </authorList>
    </citation>
    <scope>NUCLEOTIDE SEQUENCE</scope>
    <source>
        <strain evidence="13">Vv1582</strain>
    </source>
</reference>
<dbReference type="InterPro" id="IPR006043">
    <property type="entry name" value="NCS2"/>
</dbReference>
<feature type="transmembrane region" description="Helical" evidence="9">
    <location>
        <begin position="94"/>
        <end position="117"/>
    </location>
</feature>
<dbReference type="PIRSF" id="PIRSF005353">
    <property type="entry name" value="PbuG"/>
    <property type="match status" value="1"/>
</dbReference>
<name>A0A087J5E4_VIBVL</name>
<proteinExistence type="inferred from homology"/>
<dbReference type="EMBL" id="PDGH01000100">
    <property type="protein sequence ID" value="POB47656.1"/>
    <property type="molecule type" value="Genomic_DNA"/>
</dbReference>
<reference evidence="11" key="4">
    <citation type="journal article" date="2018" name="Genome Biol.">
        <title>SKESA: strategic k-mer extension for scrupulous assemblies.</title>
        <authorList>
            <person name="Souvorov A."/>
            <person name="Agarwala R."/>
            <person name="Lipman D.J."/>
        </authorList>
    </citation>
    <scope>NUCLEOTIDE SEQUENCE</scope>
    <source>
        <strain evidence="11">BCW_3452</strain>
    </source>
</reference>
<evidence type="ECO:0000313" key="17">
    <source>
        <dbReference type="Proteomes" id="UP000237466"/>
    </source>
</evidence>
<keyword evidence="6 8" id="KW-1133">Transmembrane helix</keyword>
<dbReference type="InterPro" id="IPR045018">
    <property type="entry name" value="Azg-like"/>
</dbReference>
<feature type="transmembrane region" description="Helical" evidence="9">
    <location>
        <begin position="48"/>
        <end position="74"/>
    </location>
</feature>
<evidence type="ECO:0000313" key="16">
    <source>
        <dbReference type="Proteomes" id="UP000054370"/>
    </source>
</evidence>
<dbReference type="InterPro" id="IPR026033">
    <property type="entry name" value="Azg-like_bact_archaea"/>
</dbReference>
<feature type="transmembrane region" description="Helical" evidence="9">
    <location>
        <begin position="234"/>
        <end position="253"/>
    </location>
</feature>